<dbReference type="PANTHER" id="PTHR30405">
    <property type="entry name" value="TRANSPOSASE"/>
    <property type="match status" value="1"/>
</dbReference>
<dbReference type="RefSeq" id="WP_259624308.1">
    <property type="nucleotide sequence ID" value="NZ_JANYMP010000008.1"/>
</dbReference>
<evidence type="ECO:0000256" key="3">
    <source>
        <dbReference type="ARBA" id="ARBA00022578"/>
    </source>
</evidence>
<dbReference type="InterPro" id="IPR010095">
    <property type="entry name" value="Cas12f1-like_TNB"/>
</dbReference>
<keyword evidence="3" id="KW-0815">Transposition</keyword>
<sequence>MDERTRASAFKYRDGRLTLAKQTDPLDIVWSRPLPGGSEPSTVTVSRDAAGRWHVAILVDDPTVRFLQPDGESVGIDAGISSLVALSTGEKIENPRHEQAERKKLAKAQQALARKVKGSANRAKARSKVARVHARTTDRRQDHLHKLSTRLVRDNQTIVIEDLSVRTMMKNHNLARAIGDASWSQFRTMLEYRAGWYGRTVVVVDRWFPSSKLCSACGVQVESLPLRVREWTCPCGAVHDRDVNAARNILAAGLAERRNACGGLVRPEPRQRRRHGSVKQETRTARSGLPALRSGG</sequence>
<organism evidence="9 10">
    <name type="scientific">Umezawaea endophytica</name>
    <dbReference type="NCBI Taxonomy" id="1654476"/>
    <lineage>
        <taxon>Bacteria</taxon>
        <taxon>Bacillati</taxon>
        <taxon>Actinomycetota</taxon>
        <taxon>Actinomycetes</taxon>
        <taxon>Pseudonocardiales</taxon>
        <taxon>Pseudonocardiaceae</taxon>
        <taxon>Umezawaea</taxon>
    </lineage>
</organism>
<dbReference type="GO" id="GO:0032196">
    <property type="term" value="P:transposition"/>
    <property type="evidence" value="ECO:0007669"/>
    <property type="project" value="UniProtKB-KW"/>
</dbReference>
<evidence type="ECO:0000313" key="9">
    <source>
        <dbReference type="EMBL" id="MCS7478795.1"/>
    </source>
</evidence>
<accession>A0A9X2VLH0</accession>
<dbReference type="InterPro" id="IPR051399">
    <property type="entry name" value="RNA-guided_DNA_endo/Transpos"/>
</dbReference>
<proteinExistence type="inferred from homology"/>
<evidence type="ECO:0000313" key="10">
    <source>
        <dbReference type="Proteomes" id="UP001141259"/>
    </source>
</evidence>
<feature type="domain" description="Probable transposase IS891/IS1136/IS1341" evidence="7">
    <location>
        <begin position="67"/>
        <end position="171"/>
    </location>
</feature>
<dbReference type="AlphaFoldDB" id="A0A9X2VLH0"/>
<dbReference type="InterPro" id="IPR001959">
    <property type="entry name" value="Transposase"/>
</dbReference>
<dbReference type="GO" id="GO:0006310">
    <property type="term" value="P:DNA recombination"/>
    <property type="evidence" value="ECO:0007669"/>
    <property type="project" value="UniProtKB-KW"/>
</dbReference>
<dbReference type="PANTHER" id="PTHR30405:SF25">
    <property type="entry name" value="RNA-GUIDED DNA ENDONUCLEASE INSQ-RELATED"/>
    <property type="match status" value="1"/>
</dbReference>
<evidence type="ECO:0000256" key="5">
    <source>
        <dbReference type="ARBA" id="ARBA00023172"/>
    </source>
</evidence>
<dbReference type="Proteomes" id="UP001141259">
    <property type="component" value="Unassembled WGS sequence"/>
</dbReference>
<dbReference type="Pfam" id="PF01385">
    <property type="entry name" value="OrfB_IS605"/>
    <property type="match status" value="1"/>
</dbReference>
<feature type="region of interest" description="Disordered" evidence="6">
    <location>
        <begin position="116"/>
        <end position="140"/>
    </location>
</feature>
<dbReference type="EMBL" id="JANYMP010000008">
    <property type="protein sequence ID" value="MCS7478795.1"/>
    <property type="molecule type" value="Genomic_DNA"/>
</dbReference>
<evidence type="ECO:0000256" key="6">
    <source>
        <dbReference type="SAM" id="MobiDB-lite"/>
    </source>
</evidence>
<reference evidence="9" key="1">
    <citation type="submission" date="2022-08" db="EMBL/GenBank/DDBJ databases">
        <authorList>
            <person name="Tistechok S."/>
            <person name="Samborskyy M."/>
            <person name="Roman I."/>
        </authorList>
    </citation>
    <scope>NUCLEOTIDE SEQUENCE</scope>
    <source>
        <strain evidence="9">DSM 103496</strain>
    </source>
</reference>
<dbReference type="NCBIfam" id="TIGR01766">
    <property type="entry name" value="IS200/IS605 family accessory protein TnpB-like domain"/>
    <property type="match status" value="1"/>
</dbReference>
<dbReference type="Pfam" id="PF07282">
    <property type="entry name" value="Cas12f1-like_TNB"/>
    <property type="match status" value="1"/>
</dbReference>
<comment type="similarity">
    <text evidence="1">In the C-terminal section; belongs to the transposase 35 family.</text>
</comment>
<gene>
    <name evidence="9" type="ORF">NZH93_18200</name>
</gene>
<evidence type="ECO:0000259" key="8">
    <source>
        <dbReference type="Pfam" id="PF07282"/>
    </source>
</evidence>
<comment type="similarity">
    <text evidence="2">In the N-terminal section; belongs to the transposase 2 family.</text>
</comment>
<evidence type="ECO:0000256" key="4">
    <source>
        <dbReference type="ARBA" id="ARBA00023125"/>
    </source>
</evidence>
<feature type="compositionally biased region" description="Basic residues" evidence="6">
    <location>
        <begin position="123"/>
        <end position="134"/>
    </location>
</feature>
<feature type="domain" description="Cas12f1-like TNB" evidence="8">
    <location>
        <begin position="183"/>
        <end position="249"/>
    </location>
</feature>
<dbReference type="GO" id="GO:0003677">
    <property type="term" value="F:DNA binding"/>
    <property type="evidence" value="ECO:0007669"/>
    <property type="project" value="UniProtKB-KW"/>
</dbReference>
<feature type="region of interest" description="Disordered" evidence="6">
    <location>
        <begin position="263"/>
        <end position="296"/>
    </location>
</feature>
<keyword evidence="10" id="KW-1185">Reference proteome</keyword>
<keyword evidence="4" id="KW-0238">DNA-binding</keyword>
<name>A0A9X2VLH0_9PSEU</name>
<keyword evidence="5" id="KW-0233">DNA recombination</keyword>
<evidence type="ECO:0000256" key="2">
    <source>
        <dbReference type="ARBA" id="ARBA00011044"/>
    </source>
</evidence>
<dbReference type="NCBIfam" id="NF040570">
    <property type="entry name" value="guided_TnpB"/>
    <property type="match status" value="1"/>
</dbReference>
<comment type="caution">
    <text evidence="9">The sequence shown here is derived from an EMBL/GenBank/DDBJ whole genome shotgun (WGS) entry which is preliminary data.</text>
</comment>
<evidence type="ECO:0000259" key="7">
    <source>
        <dbReference type="Pfam" id="PF01385"/>
    </source>
</evidence>
<evidence type="ECO:0000256" key="1">
    <source>
        <dbReference type="ARBA" id="ARBA00008761"/>
    </source>
</evidence>
<protein>
    <submittedName>
        <fullName evidence="9">Transposase</fullName>
    </submittedName>
</protein>